<feature type="domain" description="CxC6 like cysteine cluster associated with KDZ" evidence="3">
    <location>
        <begin position="316"/>
        <end position="380"/>
    </location>
</feature>
<accession>A0ABQ0M7S3</accession>
<dbReference type="InterPro" id="IPR040898">
    <property type="entry name" value="CxC6"/>
</dbReference>
<feature type="domain" description="CxC5 like cysteine cluster associated with KDZ" evidence="2">
    <location>
        <begin position="120"/>
        <end position="213"/>
    </location>
</feature>
<dbReference type="InterPro" id="IPR041539">
    <property type="entry name" value="CxC5"/>
</dbReference>
<gene>
    <name evidence="4" type="ORF">MCHLO_15658</name>
</gene>
<feature type="compositionally biased region" description="Acidic residues" evidence="1">
    <location>
        <begin position="426"/>
        <end position="438"/>
    </location>
</feature>
<evidence type="ECO:0000259" key="3">
    <source>
        <dbReference type="Pfam" id="PF18721"/>
    </source>
</evidence>
<evidence type="ECO:0000256" key="1">
    <source>
        <dbReference type="SAM" id="MobiDB-lite"/>
    </source>
</evidence>
<dbReference type="EMBL" id="DF849857">
    <property type="protein sequence ID" value="GAT59356.1"/>
    <property type="molecule type" value="Genomic_DNA"/>
</dbReference>
<evidence type="ECO:0008006" key="6">
    <source>
        <dbReference type="Google" id="ProtNLM"/>
    </source>
</evidence>
<protein>
    <recommendedName>
        <fullName evidence="6">CxC5 like cysteine cluster associated with KDZ domain-containing protein</fullName>
    </recommendedName>
</protein>
<dbReference type="Pfam" id="PF18721">
    <property type="entry name" value="CxC6"/>
    <property type="match status" value="1"/>
</dbReference>
<evidence type="ECO:0000313" key="5">
    <source>
        <dbReference type="Proteomes" id="UP000815677"/>
    </source>
</evidence>
<dbReference type="Proteomes" id="UP000815677">
    <property type="component" value="Unassembled WGS sequence"/>
</dbReference>
<keyword evidence="5" id="KW-1185">Reference proteome</keyword>
<dbReference type="Pfam" id="PF18718">
    <property type="entry name" value="CxC5"/>
    <property type="match status" value="1"/>
</dbReference>
<evidence type="ECO:0000313" key="4">
    <source>
        <dbReference type="EMBL" id="GAT59356.1"/>
    </source>
</evidence>
<organism evidence="4 5">
    <name type="scientific">Mycena chlorophos</name>
    <name type="common">Agaric fungus</name>
    <name type="synonym">Agaricus chlorophos</name>
    <dbReference type="NCBI Taxonomy" id="658473"/>
    <lineage>
        <taxon>Eukaryota</taxon>
        <taxon>Fungi</taxon>
        <taxon>Dikarya</taxon>
        <taxon>Basidiomycota</taxon>
        <taxon>Agaricomycotina</taxon>
        <taxon>Agaricomycetes</taxon>
        <taxon>Agaricomycetidae</taxon>
        <taxon>Agaricales</taxon>
        <taxon>Marasmiineae</taxon>
        <taxon>Mycenaceae</taxon>
        <taxon>Mycena</taxon>
    </lineage>
</organism>
<feature type="region of interest" description="Disordered" evidence="1">
    <location>
        <begin position="401"/>
        <end position="439"/>
    </location>
</feature>
<evidence type="ECO:0000259" key="2">
    <source>
        <dbReference type="Pfam" id="PF18718"/>
    </source>
</evidence>
<proteinExistence type="predicted"/>
<reference evidence="4" key="1">
    <citation type="submission" date="2014-09" db="EMBL/GenBank/DDBJ databases">
        <title>Genome sequence of the luminous mushroom Mycena chlorophos for searching fungal bioluminescence genes.</title>
        <authorList>
            <person name="Tanaka Y."/>
            <person name="Kasuga D."/>
            <person name="Oba Y."/>
            <person name="Hase S."/>
            <person name="Sato K."/>
            <person name="Oba Y."/>
            <person name="Sakakibara Y."/>
        </authorList>
    </citation>
    <scope>NUCLEOTIDE SEQUENCE</scope>
</reference>
<feature type="compositionally biased region" description="Polar residues" evidence="1">
    <location>
        <begin position="401"/>
        <end position="416"/>
    </location>
</feature>
<sequence length="663" mass="75475">MDSPLDFELTVVYVDLVRLIKPYLLSLQPPAITSRPDALPWNVVGFLCDALALSEDQINSAWTALGDLVWARDILGAELLAAQTKYIEVFLQYGLIQNRGIDRACGPTLRSDPKEVLERDLVEPSRLQVTVFTRELGAVPAFATSWYCRKCHTRYFHNYCVQGNERTYYIGVDQRFLQIGTHFYIERSLCELFSVMMATAWTSSTNCARIYHEGLTNTAVSRLLPPDWRFGFELDVKLVSNAFYLHALLLHHKRHGTVLKLRHQAPSPAERLRPALEARNLQMVGTGQDAWNHACTVCCWFQEQEDGSMSVVRSTVTDGVTVGRPCCGQHDCKGRLPNVKRRYCEQHQDKVRNCAVLTCTGRVSDGYRTCDDPDHRWIETYYEMQGKAMFQLKHRLRRAQASQPNDALSAGTSSSAAPLRHRGGDEFDENEDEDELEGDGMHADEAVEISSDITCNGKPDTGNRTFKASFGRNRTQCEELCVSCCGVILGRATMVGSEAPNGVLEFWETIFPTKESLPQVLWYDNNCRIAAMLRNEPKERQEYFADIAKPVDVFHFKCKHKEKDIDCGRECNALLWPELSDNGKWRFNSSAAEQTNAWFGGFASIVREMSVERYEFFLDEMIRRRNIWMISLLEKRGSYPHSIPREDLLSGRSAVTQMDVDSF</sequence>
<name>A0ABQ0M7S3_MYCCL</name>